<keyword evidence="2" id="KW-1185">Reference proteome</keyword>
<dbReference type="AlphaFoldDB" id="T0L487"/>
<evidence type="ECO:0000313" key="1">
    <source>
        <dbReference type="EMBL" id="EQB40698.1"/>
    </source>
</evidence>
<evidence type="ECO:0000313" key="2">
    <source>
        <dbReference type="Proteomes" id="UP000015520"/>
    </source>
</evidence>
<dbReference type="OrthoDB" id="982633at2"/>
<organism evidence="1 2">
    <name type="scientific">Sulfurimonas hongkongensis</name>
    <dbReference type="NCBI Taxonomy" id="1172190"/>
    <lineage>
        <taxon>Bacteria</taxon>
        <taxon>Pseudomonadati</taxon>
        <taxon>Campylobacterota</taxon>
        <taxon>Epsilonproteobacteria</taxon>
        <taxon>Campylobacterales</taxon>
        <taxon>Sulfurimonadaceae</taxon>
        <taxon>Sulfurimonas</taxon>
    </lineage>
</organism>
<reference evidence="1 2" key="1">
    <citation type="submission" date="2013-07" db="EMBL/GenBank/DDBJ databases">
        <title>Sulfurimonas hongkongensis AST-10 Genome Sequencing.</title>
        <authorList>
            <person name="Cai L."/>
            <person name="Zhang T."/>
        </authorList>
    </citation>
    <scope>NUCLEOTIDE SEQUENCE [LARGE SCALE GENOMIC DNA]</scope>
    <source>
        <strain evidence="1 2">AST-10</strain>
    </source>
</reference>
<comment type="caution">
    <text evidence="1">The sequence shown here is derived from an EMBL/GenBank/DDBJ whole genome shotgun (WGS) entry which is preliminary data.</text>
</comment>
<dbReference type="PANTHER" id="PTHR41247">
    <property type="entry name" value="HTH-TYPE TRANSCRIPTIONAL REPRESSOR YCNK"/>
    <property type="match status" value="1"/>
</dbReference>
<gene>
    <name evidence="1" type="ORF">M947_00165</name>
</gene>
<name>T0L487_9BACT</name>
<proteinExistence type="predicted"/>
<dbReference type="Gene3D" id="3.30.70.2050">
    <property type="match status" value="1"/>
</dbReference>
<dbReference type="Pfam" id="PF05573">
    <property type="entry name" value="NosL"/>
    <property type="match status" value="1"/>
</dbReference>
<dbReference type="PATRIC" id="fig|1172190.3.peg.31"/>
<dbReference type="eggNOG" id="COG4314">
    <property type="taxonomic scope" value="Bacteria"/>
</dbReference>
<dbReference type="STRING" id="1172190.M947_00165"/>
<evidence type="ECO:0008006" key="3">
    <source>
        <dbReference type="Google" id="ProtNLM"/>
    </source>
</evidence>
<accession>T0L487</accession>
<dbReference type="RefSeq" id="WP_021286319.1">
    <property type="nucleotide sequence ID" value="NZ_AUPZ01000001.1"/>
</dbReference>
<sequence length="233" mass="25802">MSKIIASILVLGTILFGAMGEGKPQKNKEMQMFQAVPMNKATILQDGDAKMYCPTCGMTLPMFYKTNHAATHNDHTEQYCSLHCLAETNLKNNNSLKDIKVVDAKSLKFIDAQSAHYVVGSSKKGTMSMTSKYAFANAEDAKDFKNEFGGELMNFKETYKLATKALEGEMKMIAKKQAKMAKKGEMIYSKMCKKTDKKFSTTAEAKAYVMSSNLCGDIKGKKLQAVGIYLGKR</sequence>
<dbReference type="Proteomes" id="UP000015520">
    <property type="component" value="Unassembled WGS sequence"/>
</dbReference>
<dbReference type="PANTHER" id="PTHR41247:SF1">
    <property type="entry name" value="HTH-TYPE TRANSCRIPTIONAL REPRESSOR YCNK"/>
    <property type="match status" value="1"/>
</dbReference>
<dbReference type="SUPFAM" id="SSF160387">
    <property type="entry name" value="NosL/MerB-like"/>
    <property type="match status" value="1"/>
</dbReference>
<protein>
    <recommendedName>
        <fullName evidence="3">NosL family protein</fullName>
    </recommendedName>
</protein>
<dbReference type="EMBL" id="AUPZ01000001">
    <property type="protein sequence ID" value="EQB40698.1"/>
    <property type="molecule type" value="Genomic_DNA"/>
</dbReference>
<dbReference type="InterPro" id="IPR008719">
    <property type="entry name" value="N2O_reductase_NosL"/>
</dbReference>